<dbReference type="PANTHER" id="PTHR33099">
    <property type="entry name" value="FE2OG DIOXYGENASE DOMAIN-CONTAINING PROTEIN"/>
    <property type="match status" value="1"/>
</dbReference>
<dbReference type="PANTHER" id="PTHR33099:SF14">
    <property type="entry name" value="PROLYL 4-HYDROXYLASE ALPHA SUBUNIT FE(2+) 2OG DIOXYGENASE DOMAIN-CONTAINING PROTEIN"/>
    <property type="match status" value="1"/>
</dbReference>
<dbReference type="GO" id="GO:0051213">
    <property type="term" value="F:dioxygenase activity"/>
    <property type="evidence" value="ECO:0007669"/>
    <property type="project" value="UniProtKB-KW"/>
</dbReference>
<dbReference type="InterPro" id="IPR044862">
    <property type="entry name" value="Pro_4_hyd_alph_FE2OG_OXY"/>
</dbReference>
<keyword evidence="8" id="KW-1185">Reference proteome</keyword>
<gene>
    <name evidence="7" type="ORF">A1Q2_01006</name>
</gene>
<dbReference type="InParanoid" id="K1VW26"/>
<name>K1VW26_TRIAC</name>
<keyword evidence="2" id="KW-0479">Metal-binding</keyword>
<dbReference type="GO" id="GO:0016705">
    <property type="term" value="F:oxidoreductase activity, acting on paired donors, with incorporation or reduction of molecular oxygen"/>
    <property type="evidence" value="ECO:0007669"/>
    <property type="project" value="InterPro"/>
</dbReference>
<evidence type="ECO:0000259" key="6">
    <source>
        <dbReference type="PROSITE" id="PS51471"/>
    </source>
</evidence>
<dbReference type="OMA" id="FNADTHT"/>
<evidence type="ECO:0000256" key="5">
    <source>
        <dbReference type="ARBA" id="ARBA00023004"/>
    </source>
</evidence>
<evidence type="ECO:0000256" key="3">
    <source>
        <dbReference type="ARBA" id="ARBA00022964"/>
    </source>
</evidence>
<evidence type="ECO:0000256" key="1">
    <source>
        <dbReference type="ARBA" id="ARBA00001961"/>
    </source>
</evidence>
<dbReference type="AlphaFoldDB" id="K1VW26"/>
<dbReference type="SMART" id="SM00702">
    <property type="entry name" value="P4Hc"/>
    <property type="match status" value="1"/>
</dbReference>
<dbReference type="Pfam" id="PF13640">
    <property type="entry name" value="2OG-FeII_Oxy_3"/>
    <property type="match status" value="1"/>
</dbReference>
<dbReference type="InterPro" id="IPR006620">
    <property type="entry name" value="Pro_4_hyd_alph"/>
</dbReference>
<comment type="caution">
    <text evidence="7">The sequence shown here is derived from an EMBL/GenBank/DDBJ whole genome shotgun (WGS) entry which is preliminary data.</text>
</comment>
<evidence type="ECO:0000313" key="7">
    <source>
        <dbReference type="EMBL" id="EKD04776.1"/>
    </source>
</evidence>
<dbReference type="OrthoDB" id="2564437at2759"/>
<dbReference type="GO" id="GO:0005506">
    <property type="term" value="F:iron ion binding"/>
    <property type="evidence" value="ECO:0007669"/>
    <property type="project" value="InterPro"/>
</dbReference>
<dbReference type="HOGENOM" id="CLU_657542_0_0_1"/>
<dbReference type="EMBL" id="AMBO01000191">
    <property type="protein sequence ID" value="EKD04776.1"/>
    <property type="molecule type" value="Genomic_DNA"/>
</dbReference>
<feature type="domain" description="Fe2OG dioxygenase" evidence="6">
    <location>
        <begin position="133"/>
        <end position="227"/>
    </location>
</feature>
<keyword evidence="4" id="KW-0560">Oxidoreductase</keyword>
<evidence type="ECO:0000256" key="4">
    <source>
        <dbReference type="ARBA" id="ARBA00023002"/>
    </source>
</evidence>
<dbReference type="STRING" id="1220162.K1VW26"/>
<keyword evidence="5" id="KW-0408">Iron</keyword>
<evidence type="ECO:0000313" key="8">
    <source>
        <dbReference type="Proteomes" id="UP000006757"/>
    </source>
</evidence>
<proteinExistence type="predicted"/>
<protein>
    <recommendedName>
        <fullName evidence="6">Fe2OG dioxygenase domain-containing protein</fullName>
    </recommendedName>
</protein>
<evidence type="ECO:0000256" key="2">
    <source>
        <dbReference type="ARBA" id="ARBA00022723"/>
    </source>
</evidence>
<dbReference type="Gene3D" id="2.60.120.620">
    <property type="entry name" value="q2cbj1_9rhob like domain"/>
    <property type="match status" value="1"/>
</dbReference>
<organism evidence="7 8">
    <name type="scientific">Trichosporon asahii var. asahii (strain CBS 8904)</name>
    <name type="common">Yeast</name>
    <dbReference type="NCBI Taxonomy" id="1220162"/>
    <lineage>
        <taxon>Eukaryota</taxon>
        <taxon>Fungi</taxon>
        <taxon>Dikarya</taxon>
        <taxon>Basidiomycota</taxon>
        <taxon>Agaricomycotina</taxon>
        <taxon>Tremellomycetes</taxon>
        <taxon>Trichosporonales</taxon>
        <taxon>Trichosporonaceae</taxon>
        <taxon>Trichosporon</taxon>
    </lineage>
</organism>
<dbReference type="GO" id="GO:0031418">
    <property type="term" value="F:L-ascorbic acid binding"/>
    <property type="evidence" value="ECO:0007669"/>
    <property type="project" value="InterPro"/>
</dbReference>
<comment type="cofactor">
    <cofactor evidence="1">
        <name>L-ascorbate</name>
        <dbReference type="ChEBI" id="CHEBI:38290"/>
    </cofactor>
</comment>
<accession>K1VW26</accession>
<dbReference type="InterPro" id="IPR005123">
    <property type="entry name" value="Oxoglu/Fe-dep_dioxygenase_dom"/>
</dbReference>
<dbReference type="PROSITE" id="PS51471">
    <property type="entry name" value="FE2OG_OXY"/>
    <property type="match status" value="1"/>
</dbReference>
<sequence>MSYYYGRPKKAKADPPVFKPELYEKTDAIASDLSQKFKSCRKPFASSGVIPLKDTLKDLRFATLPLDNLASETVWKAGAPSKFGHDNTDVYDESYRKATEIRLPDFALSADPLLVGNVLRQIEHLMGTTKHLRAEPYKLNAYGPGGLFKAHRDTPKSNDHVGTITMCLPSTFTGGDLVVRHAGVTCRSDWSNLKDEIGWMFLYSDCEHEVLPVESGTRITIAYDVFAADKQQNYSEDAALKALEQALKEAYDDKDFLPEGGWVGLGLKHSYPLEKFKPKVTQQVGDHLKGSDNTWYQAVKHLGLEHKFVGIYDMDSIFYYRAGQNEGYYKFADRFLTTYNTFHRMTNAMIGDGYDGDYWQNYNFAEEHIAWLTEPEAYGGKNHYARYGNEWSSAVCYVALGLTIKFPPPAERVSVEGHMCKLSGAQENSGSTEDVLRTRAAVLLDVRSRDPPAPHVPSRWV</sequence>
<reference evidence="7 8" key="1">
    <citation type="journal article" date="2012" name="Eukaryot. Cell">
        <title>Genome sequence of the Trichosporon asahii environmental strain CBS 8904.</title>
        <authorList>
            <person name="Yang R.Y."/>
            <person name="Li H.T."/>
            <person name="Zhu H."/>
            <person name="Zhou G.P."/>
            <person name="Wang M."/>
            <person name="Wang L."/>
        </authorList>
    </citation>
    <scope>NUCLEOTIDE SEQUENCE [LARGE SCALE GENOMIC DNA]</scope>
    <source>
        <strain evidence="7 8">CBS 8904</strain>
    </source>
</reference>
<dbReference type="Proteomes" id="UP000006757">
    <property type="component" value="Unassembled WGS sequence"/>
</dbReference>
<dbReference type="eggNOG" id="ENOG502S5RF">
    <property type="taxonomic scope" value="Eukaryota"/>
</dbReference>
<keyword evidence="3" id="KW-0223">Dioxygenase</keyword>